<accession>A0ABM7TTN8</accession>
<protein>
    <submittedName>
        <fullName evidence="1">Uncharacterized protein</fullName>
    </submittedName>
</protein>
<gene>
    <name evidence="1" type="ORF">PTKU64_55330</name>
</gene>
<reference evidence="1 2" key="1">
    <citation type="journal article" date="2022" name="Front. Microbiol.">
        <title>Identification and characterization of a novel class of self-sufficient cytochrome P450 hydroxylase involved in cyclohexanecarboxylate degradation in Paraburkholderia terrae strain KU-64.</title>
        <authorList>
            <person name="Yamamoto T."/>
            <person name="Hasegawa Y."/>
            <person name="Iwaki H."/>
        </authorList>
    </citation>
    <scope>NUCLEOTIDE SEQUENCE [LARGE SCALE GENOMIC DNA]</scope>
    <source>
        <strain evidence="1 2">KU-64</strain>
    </source>
</reference>
<proteinExistence type="predicted"/>
<dbReference type="Proteomes" id="UP001319874">
    <property type="component" value="Chromosome 2"/>
</dbReference>
<evidence type="ECO:0000313" key="1">
    <source>
        <dbReference type="EMBL" id="BCZ81858.1"/>
    </source>
</evidence>
<name>A0ABM7TTN8_9BURK</name>
<dbReference type="EMBL" id="AP024956">
    <property type="protein sequence ID" value="BCZ81858.1"/>
    <property type="molecule type" value="Genomic_DNA"/>
</dbReference>
<organism evidence="1 2">
    <name type="scientific">Paraburkholderia terrae</name>
    <dbReference type="NCBI Taxonomy" id="311230"/>
    <lineage>
        <taxon>Bacteria</taxon>
        <taxon>Pseudomonadati</taxon>
        <taxon>Pseudomonadota</taxon>
        <taxon>Betaproteobacteria</taxon>
        <taxon>Burkholderiales</taxon>
        <taxon>Burkholderiaceae</taxon>
        <taxon>Paraburkholderia</taxon>
    </lineage>
</organism>
<sequence length="53" mass="6403">MEAIYPANERKRLRRLHSFAILCNYEFLFHLRDIPQDMLTEMGGVNWREHRGA</sequence>
<evidence type="ECO:0000313" key="2">
    <source>
        <dbReference type="Proteomes" id="UP001319874"/>
    </source>
</evidence>
<keyword evidence="2" id="KW-1185">Reference proteome</keyword>